<organism evidence="2 3">
    <name type="scientific">Microcoleus anatoxicus PTRS2</name>
    <dbReference type="NCBI Taxonomy" id="2705321"/>
    <lineage>
        <taxon>Bacteria</taxon>
        <taxon>Bacillati</taxon>
        <taxon>Cyanobacteriota</taxon>
        <taxon>Cyanophyceae</taxon>
        <taxon>Oscillatoriophycideae</taxon>
        <taxon>Oscillatoriales</taxon>
        <taxon>Microcoleaceae</taxon>
        <taxon>Microcoleus</taxon>
        <taxon>Microcoleus anatoxicus</taxon>
    </lineage>
</organism>
<dbReference type="RefSeq" id="WP_340517901.1">
    <property type="nucleotide sequence ID" value="NZ_JBBLXS010000666.1"/>
</dbReference>
<evidence type="ECO:0000313" key="2">
    <source>
        <dbReference type="EMBL" id="MEK0188569.1"/>
    </source>
</evidence>
<sequence>MYRRPEFEFKWPNLSRTDYQVTSPKSQEYNCFAWAAGEDDRWWQPIPGEQFYWPDGVPQEETLEAYIQAYETLGYEICKGDRLEVGHHKIALYVDSNGIPTHAARQLPNGKWTSKLGWLEDIEHELDGLVGDRYGVVGQILKRAVN</sequence>
<proteinExistence type="predicted"/>
<dbReference type="InterPro" id="IPR056106">
    <property type="entry name" value="DUF7689"/>
</dbReference>
<dbReference type="Pfam" id="PF24738">
    <property type="entry name" value="DUF7689"/>
    <property type="match status" value="1"/>
</dbReference>
<reference evidence="2 3" key="1">
    <citation type="journal article" date="2020" name="Harmful Algae">
        <title>Molecular and morphological characterization of a novel dihydroanatoxin-a producing Microcoleus species (cyanobacteria) from the Russian River, California, USA.</title>
        <authorList>
            <person name="Conklin K.Y."/>
            <person name="Stancheva R."/>
            <person name="Otten T.G."/>
            <person name="Fadness R."/>
            <person name="Boyer G.L."/>
            <person name="Read B."/>
            <person name="Zhang X."/>
            <person name="Sheath R.G."/>
        </authorList>
    </citation>
    <scope>NUCLEOTIDE SEQUENCE [LARGE SCALE GENOMIC DNA]</scope>
    <source>
        <strain evidence="2 3">PTRS2</strain>
    </source>
</reference>
<keyword evidence="3" id="KW-1185">Reference proteome</keyword>
<dbReference type="Proteomes" id="UP001384579">
    <property type="component" value="Unassembled WGS sequence"/>
</dbReference>
<evidence type="ECO:0000259" key="1">
    <source>
        <dbReference type="Pfam" id="PF24738"/>
    </source>
</evidence>
<accession>A0ABU8YVV9</accession>
<gene>
    <name evidence="2" type="ORF">WMG39_27540</name>
</gene>
<comment type="caution">
    <text evidence="2">The sequence shown here is derived from an EMBL/GenBank/DDBJ whole genome shotgun (WGS) entry which is preliminary data.</text>
</comment>
<feature type="domain" description="DUF7689" evidence="1">
    <location>
        <begin position="20"/>
        <end position="142"/>
    </location>
</feature>
<protein>
    <recommendedName>
        <fullName evidence="1">DUF7689 domain-containing protein</fullName>
    </recommendedName>
</protein>
<dbReference type="EMBL" id="JBBLXS010000666">
    <property type="protein sequence ID" value="MEK0188569.1"/>
    <property type="molecule type" value="Genomic_DNA"/>
</dbReference>
<evidence type="ECO:0000313" key="3">
    <source>
        <dbReference type="Proteomes" id="UP001384579"/>
    </source>
</evidence>
<name>A0ABU8YVV9_9CYAN</name>